<dbReference type="PANTHER" id="PTHR11635:SF152">
    <property type="entry name" value="CAMP-DEPENDENT PROTEIN KINASE TYPE I REGULATORY SUBUNIT-RELATED"/>
    <property type="match status" value="1"/>
</dbReference>
<dbReference type="GO" id="GO:0005829">
    <property type="term" value="C:cytosol"/>
    <property type="evidence" value="ECO:0007669"/>
    <property type="project" value="TreeGrafter"/>
</dbReference>
<name>M5E2Z4_9FIRM</name>
<comment type="caution">
    <text evidence="2">The sequence shown here is derived from an EMBL/GenBank/DDBJ whole genome shotgun (WGS) entry which is preliminary data.</text>
</comment>
<sequence>MKTIMVIPTYWGRDSETGWQMGDAIYDHPTPIDQDGTLARTLESLKIIKNKDFELIILVAVTTPELIDEAYQRAKEIVTKKCPSVKTYLIGDNQLQAAKNIYQKQSNLNTDLLSLRGYSNVRNICLYTAYIMEADTAVLIDDDEVFEDPEFMDKAEEFIGGRLYGQTVDGVAGYYLNRKNEYYDDVEIEPWMTFWNRFGSKTRAFDKIIGSEPRLKKTPFAFGGLMVIHRNLFSIVPFDPEMTRGEDIDYLINAKMFGFNFFLDNKLAIKHLPPRKHHAVWKRLRQDIYRFFYEKAKIESQEERPNMIEIEPEDFDPYPGEFMKKDLEDKVTKTNLILALDYLTENKVENAKGAIKNIYISKYDAVPSKNVFKEYLKTQKKWRNLLNFAREEFYELRQIFTQSQLCPEESTNKEVLKDSTEIKNLKLKELEIFQKLNYEEKEALMKISETKTFEPDDLVIKHGEPDNTLYIILSGRAKITEYNENKNENQEEVVLAEMKSGDFFGLTSLISKTNNIYRGDVKAIEPLVLISFPRQKIINFFHKYHKSSVDLLLYFIEKLNDHLNIVAELYTESQIKSQDIQSAINEDLES</sequence>
<keyword evidence="3" id="KW-1185">Reference proteome</keyword>
<dbReference type="Pfam" id="PF00027">
    <property type="entry name" value="cNMP_binding"/>
    <property type="match status" value="1"/>
</dbReference>
<dbReference type="AlphaFoldDB" id="M5E2Z4"/>
<dbReference type="InterPro" id="IPR029044">
    <property type="entry name" value="Nucleotide-diphossugar_trans"/>
</dbReference>
<dbReference type="GO" id="GO:0005952">
    <property type="term" value="C:cAMP-dependent protein kinase complex"/>
    <property type="evidence" value="ECO:0007669"/>
    <property type="project" value="InterPro"/>
</dbReference>
<dbReference type="InParanoid" id="M5E2Z4"/>
<evidence type="ECO:0000313" key="3">
    <source>
        <dbReference type="Proteomes" id="UP000012063"/>
    </source>
</evidence>
<dbReference type="SUPFAM" id="SSF51206">
    <property type="entry name" value="cAMP-binding domain-like"/>
    <property type="match status" value="1"/>
</dbReference>
<organism evidence="2 3">
    <name type="scientific">Halanaerobium saccharolyticum subsp. saccharolyticum DSM 6643</name>
    <dbReference type="NCBI Taxonomy" id="1293054"/>
    <lineage>
        <taxon>Bacteria</taxon>
        <taxon>Bacillati</taxon>
        <taxon>Bacillota</taxon>
        <taxon>Clostridia</taxon>
        <taxon>Halanaerobiales</taxon>
        <taxon>Halanaerobiaceae</taxon>
        <taxon>Halanaerobium</taxon>
    </lineage>
</organism>
<dbReference type="InterPro" id="IPR050503">
    <property type="entry name" value="cAMP-dep_PK_reg_su-like"/>
</dbReference>
<protein>
    <recommendedName>
        <fullName evidence="1">Cyclic nucleotide-binding domain-containing protein</fullName>
    </recommendedName>
</protein>
<dbReference type="RefSeq" id="WP_005489852.1">
    <property type="nucleotide sequence ID" value="NZ_CAUI01000023.1"/>
</dbReference>
<dbReference type="PROSITE" id="PS50042">
    <property type="entry name" value="CNMP_BINDING_3"/>
    <property type="match status" value="1"/>
</dbReference>
<dbReference type="EMBL" id="CAUI01000023">
    <property type="protein sequence ID" value="CCU80586.1"/>
    <property type="molecule type" value="Genomic_DNA"/>
</dbReference>
<accession>M5E2Z4</accession>
<dbReference type="CDD" id="cd00038">
    <property type="entry name" value="CAP_ED"/>
    <property type="match status" value="1"/>
</dbReference>
<dbReference type="Proteomes" id="UP000012063">
    <property type="component" value="Unassembled WGS sequence"/>
</dbReference>
<dbReference type="SMART" id="SM00100">
    <property type="entry name" value="cNMP"/>
    <property type="match status" value="1"/>
</dbReference>
<reference evidence="3" key="1">
    <citation type="journal article" date="2013" name="Genome Announc.">
        <title>Genome Sequence of Halanaerobium saccharolyticum subsp. saccharolyticum Strain DSM 6643T, a Halophilic Hydrogen-Producing Bacterium.</title>
        <authorList>
            <person name="Kivisto A."/>
            <person name="Larjo A."/>
            <person name="Ciranna A."/>
            <person name="Santala V."/>
            <person name="Roos C."/>
            <person name="Karp M."/>
        </authorList>
    </citation>
    <scope>NUCLEOTIDE SEQUENCE [LARGE SCALE GENOMIC DNA]</scope>
    <source>
        <strain evidence="3">DSM 6643</strain>
    </source>
</reference>
<dbReference type="InterPro" id="IPR018490">
    <property type="entry name" value="cNMP-bd_dom_sf"/>
</dbReference>
<dbReference type="eggNOG" id="COG0664">
    <property type="taxonomic scope" value="Bacteria"/>
</dbReference>
<proteinExistence type="predicted"/>
<dbReference type="PANTHER" id="PTHR11635">
    <property type="entry name" value="CAMP-DEPENDENT PROTEIN KINASE REGULATORY CHAIN"/>
    <property type="match status" value="1"/>
</dbReference>
<dbReference type="OrthoDB" id="1757142at2"/>
<dbReference type="Gene3D" id="3.90.550.10">
    <property type="entry name" value="Spore Coat Polysaccharide Biosynthesis Protein SpsA, Chain A"/>
    <property type="match status" value="1"/>
</dbReference>
<dbReference type="Gene3D" id="2.60.120.10">
    <property type="entry name" value="Jelly Rolls"/>
    <property type="match status" value="1"/>
</dbReference>
<dbReference type="InterPro" id="IPR000595">
    <property type="entry name" value="cNMP-bd_dom"/>
</dbReference>
<feature type="domain" description="Cyclic nucleotide-binding" evidence="1">
    <location>
        <begin position="432"/>
        <end position="535"/>
    </location>
</feature>
<gene>
    <name evidence="2" type="ORF">HSACCH_02149</name>
</gene>
<dbReference type="InterPro" id="IPR014710">
    <property type="entry name" value="RmlC-like_jellyroll"/>
</dbReference>
<dbReference type="SUPFAM" id="SSF53448">
    <property type="entry name" value="Nucleotide-diphospho-sugar transferases"/>
    <property type="match status" value="1"/>
</dbReference>
<evidence type="ECO:0000313" key="2">
    <source>
        <dbReference type="EMBL" id="CCU80586.1"/>
    </source>
</evidence>
<dbReference type="STRING" id="1293054.HSACCH_02149"/>
<dbReference type="eggNOG" id="COG1216">
    <property type="taxonomic scope" value="Bacteria"/>
</dbReference>
<evidence type="ECO:0000259" key="1">
    <source>
        <dbReference type="PROSITE" id="PS50042"/>
    </source>
</evidence>